<dbReference type="EMBL" id="JBGNUJ010000002">
    <property type="protein sequence ID" value="KAL3965260.1"/>
    <property type="molecule type" value="Genomic_DNA"/>
</dbReference>
<dbReference type="Proteomes" id="UP001638806">
    <property type="component" value="Unassembled WGS sequence"/>
</dbReference>
<protein>
    <submittedName>
        <fullName evidence="1">Uncharacterized protein</fullName>
    </submittedName>
</protein>
<evidence type="ECO:0000313" key="2">
    <source>
        <dbReference type="Proteomes" id="UP001638806"/>
    </source>
</evidence>
<proteinExistence type="predicted"/>
<keyword evidence="2" id="KW-1185">Reference proteome</keyword>
<accession>A0ACC4E9E5</accession>
<organism evidence="1 2">
    <name type="scientific">Purpureocillium lilacinum</name>
    <name type="common">Paecilomyces lilacinus</name>
    <dbReference type="NCBI Taxonomy" id="33203"/>
    <lineage>
        <taxon>Eukaryota</taxon>
        <taxon>Fungi</taxon>
        <taxon>Dikarya</taxon>
        <taxon>Ascomycota</taxon>
        <taxon>Pezizomycotina</taxon>
        <taxon>Sordariomycetes</taxon>
        <taxon>Hypocreomycetidae</taxon>
        <taxon>Hypocreales</taxon>
        <taxon>Ophiocordycipitaceae</taxon>
        <taxon>Purpureocillium</taxon>
    </lineage>
</organism>
<evidence type="ECO:0000313" key="1">
    <source>
        <dbReference type="EMBL" id="KAL3965260.1"/>
    </source>
</evidence>
<reference evidence="1" key="1">
    <citation type="submission" date="2024-12" db="EMBL/GenBank/DDBJ databases">
        <title>Comparative genomics and development of molecular markers within Purpureocillium lilacinum and among Purpureocillium species.</title>
        <authorList>
            <person name="Yeh Z.-Y."/>
            <person name="Ni N.-T."/>
            <person name="Lo P.-H."/>
            <person name="Mushyakhwo K."/>
            <person name="Lin C.-F."/>
            <person name="Nai Y.-S."/>
        </authorList>
    </citation>
    <scope>NUCLEOTIDE SEQUENCE</scope>
    <source>
        <strain evidence="1">NCHU-NPUST-175</strain>
    </source>
</reference>
<sequence length="338" mass="37146">MHFSCTQLESLSLHVIVARLRQPPLMAAGPASASLHGPSDQAACAGDTRLFGPWERSSPLIISWAHHQRAPQPSGAHVRPDHHNFTNDEQLSVPLSTRRARLVRGARITFLGELLTQGPSVVVVEAPCALPGPRRARVPCPLQLAVASRGWADVGHGSSDRPCNHDIGGRAHAWRAARARHCISRVSRYPGAILLAHPGLTGNRRQLPSVWRGLAVLGNRRLPVRELPQRRRDERLQQRPSAHLGPRAWLSAPSRASFGPGHSWCPCTRTVHEDPALRRPTCPAAERKSCAATIASDEKRFEAKPRCWARFVGMVQEFQSLEAGRPVANVQEVVPSYK</sequence>
<gene>
    <name evidence="1" type="ORF">ACCO45_002264</name>
</gene>
<comment type="caution">
    <text evidence="1">The sequence shown here is derived from an EMBL/GenBank/DDBJ whole genome shotgun (WGS) entry which is preliminary data.</text>
</comment>
<name>A0ACC4E9E5_PURLI</name>